<feature type="domain" description="Cell envelope-related transcriptional attenuator" evidence="3">
    <location>
        <begin position="79"/>
        <end position="224"/>
    </location>
</feature>
<proteinExistence type="inferred from homology"/>
<sequence>MKIKSIILYICIILVVLAGILFGAYRYFFGGLTQDKAFAEIAANQADRLAVNDETDLENANIVNIAIFGIDSQDSDKGRSDATMILSVDYEHNKIKLSSIARDTLVYIPDKDVTEKFTHAYAYGGAQLAVKTLNTNFNTNITDYVAVNFSEMAEIIDLVGGVEVDLTEAEREQLPDNDSLSVGENITLNGKQAVFYSRIRKIDNDNARTSRQREIMACLFRKARDMSATQYPTLIRECLSLCTTSLDYTEILSFSQILLQKDLKLEQFALPGDSVDAWGGIMSSSGAWCYVYDLREASDALLTFIYESIYTNSDIELPPATVDRSAVN</sequence>
<keyword evidence="2" id="KW-0812">Transmembrane</keyword>
<comment type="caution">
    <text evidence="4">The sequence shown here is derived from an EMBL/GenBank/DDBJ whole genome shotgun (WGS) entry which is preliminary data.</text>
</comment>
<evidence type="ECO:0000259" key="3">
    <source>
        <dbReference type="Pfam" id="PF03816"/>
    </source>
</evidence>
<comment type="similarity">
    <text evidence="1">Belongs to the LytR/CpsA/Psr (LCP) family.</text>
</comment>
<evidence type="ECO:0000256" key="2">
    <source>
        <dbReference type="SAM" id="Phobius"/>
    </source>
</evidence>
<dbReference type="Gene3D" id="3.40.630.190">
    <property type="entry name" value="LCP protein"/>
    <property type="match status" value="1"/>
</dbReference>
<dbReference type="AlphaFoldDB" id="A0A252F6H2"/>
<protein>
    <recommendedName>
        <fullName evidence="3">Cell envelope-related transcriptional attenuator domain-containing protein</fullName>
    </recommendedName>
</protein>
<dbReference type="EMBL" id="NHOC01000002">
    <property type="protein sequence ID" value="OUM21373.1"/>
    <property type="molecule type" value="Genomic_DNA"/>
</dbReference>
<dbReference type="PANTHER" id="PTHR33392">
    <property type="entry name" value="POLYISOPRENYL-TEICHOIC ACID--PEPTIDOGLYCAN TEICHOIC ACID TRANSFERASE TAGU"/>
    <property type="match status" value="1"/>
</dbReference>
<name>A0A252F6H2_9FIRM</name>
<evidence type="ECO:0000313" key="5">
    <source>
        <dbReference type="Proteomes" id="UP000194903"/>
    </source>
</evidence>
<dbReference type="NCBIfam" id="TIGR00350">
    <property type="entry name" value="lytR_cpsA_psr"/>
    <property type="match status" value="1"/>
</dbReference>
<organism evidence="4 5">
    <name type="scientific">Butyricicoccus porcorum</name>
    <dbReference type="NCBI Taxonomy" id="1945634"/>
    <lineage>
        <taxon>Bacteria</taxon>
        <taxon>Bacillati</taxon>
        <taxon>Bacillota</taxon>
        <taxon>Clostridia</taxon>
        <taxon>Eubacteriales</taxon>
        <taxon>Butyricicoccaceae</taxon>
        <taxon>Butyricicoccus</taxon>
    </lineage>
</organism>
<dbReference type="InterPro" id="IPR004474">
    <property type="entry name" value="LytR_CpsA_psr"/>
</dbReference>
<reference evidence="4 5" key="1">
    <citation type="submission" date="2017-05" db="EMBL/GenBank/DDBJ databases">
        <title>Butyricicoccus porcorum sp. nov. a butyrate-producing bacterium from the swine intestinal tract.</title>
        <authorList>
            <person name="Trachsel J."/>
            <person name="Humphrey S."/>
            <person name="Allen H.K."/>
        </authorList>
    </citation>
    <scope>NUCLEOTIDE SEQUENCE [LARGE SCALE GENOMIC DNA]</scope>
    <source>
        <strain evidence="4">BB10</strain>
    </source>
</reference>
<keyword evidence="2" id="KW-1133">Transmembrane helix</keyword>
<gene>
    <name evidence="4" type="ORF">CBW42_02030</name>
</gene>
<dbReference type="PANTHER" id="PTHR33392:SF6">
    <property type="entry name" value="POLYISOPRENYL-TEICHOIC ACID--PEPTIDOGLYCAN TEICHOIC ACID TRANSFERASE TAGU"/>
    <property type="match status" value="1"/>
</dbReference>
<accession>A0A252F6H2</accession>
<evidence type="ECO:0000256" key="1">
    <source>
        <dbReference type="ARBA" id="ARBA00006068"/>
    </source>
</evidence>
<dbReference type="InterPro" id="IPR050922">
    <property type="entry name" value="LytR/CpsA/Psr_CW_biosynth"/>
</dbReference>
<dbReference type="OrthoDB" id="9782542at2"/>
<dbReference type="Proteomes" id="UP000194903">
    <property type="component" value="Unassembled WGS sequence"/>
</dbReference>
<evidence type="ECO:0000313" key="4">
    <source>
        <dbReference type="EMBL" id="OUM21373.1"/>
    </source>
</evidence>
<dbReference type="RefSeq" id="WP_087017247.1">
    <property type="nucleotide sequence ID" value="NZ_CP178353.1"/>
</dbReference>
<dbReference type="Pfam" id="PF03816">
    <property type="entry name" value="LytR_cpsA_psr"/>
    <property type="match status" value="1"/>
</dbReference>
<keyword evidence="5" id="KW-1185">Reference proteome</keyword>
<keyword evidence="2" id="KW-0472">Membrane</keyword>
<feature type="transmembrane region" description="Helical" evidence="2">
    <location>
        <begin position="6"/>
        <end position="28"/>
    </location>
</feature>